<protein>
    <submittedName>
        <fullName evidence="1">Uncharacterized protein</fullName>
    </submittedName>
</protein>
<gene>
    <name evidence="1" type="ORF">SAMN06269250_0965</name>
</gene>
<evidence type="ECO:0000313" key="2">
    <source>
        <dbReference type="Proteomes" id="UP000219452"/>
    </source>
</evidence>
<evidence type="ECO:0000313" key="1">
    <source>
        <dbReference type="EMBL" id="SOD79456.1"/>
    </source>
</evidence>
<reference evidence="2" key="1">
    <citation type="submission" date="2017-09" db="EMBL/GenBank/DDBJ databases">
        <authorList>
            <person name="Varghese N."/>
            <person name="Submissions S."/>
        </authorList>
    </citation>
    <scope>NUCLEOTIDE SEQUENCE [LARGE SCALE GENOMIC DNA]</scope>
    <source>
        <strain evidence="2">DSM 29961</strain>
    </source>
</reference>
<dbReference type="AlphaFoldDB" id="A0A286F8M2"/>
<sequence>MLVACSSTENEIMNPVKDNNVSLYTVKHSAFVTNQSTKKEFATFFNKVVSINSNSRISAGSETLDLSNITFNFENLEEIYFENTSAKSVSASTVTKDGTKYIFSSLYDGSTAMNDGLITKIFSDGNRTELSYYDLTRTLVAKIVVNKNGELVSAKSFNIPNPNARVSGYIGNWAKCVGTVANQMTDGSITGSIATIGCMAWGGACAIAVGVGCAISASVNHF</sequence>
<keyword evidence="2" id="KW-1185">Reference proteome</keyword>
<proteinExistence type="predicted"/>
<dbReference type="Proteomes" id="UP000219452">
    <property type="component" value="Unassembled WGS sequence"/>
</dbReference>
<name>A0A286F8M2_9BACT</name>
<organism evidence="1 2">
    <name type="scientific">Spirosoma fluviale</name>
    <dbReference type="NCBI Taxonomy" id="1597977"/>
    <lineage>
        <taxon>Bacteria</taxon>
        <taxon>Pseudomonadati</taxon>
        <taxon>Bacteroidota</taxon>
        <taxon>Cytophagia</taxon>
        <taxon>Cytophagales</taxon>
        <taxon>Cytophagaceae</taxon>
        <taxon>Spirosoma</taxon>
    </lineage>
</organism>
<accession>A0A286F8M2</accession>
<dbReference type="EMBL" id="OCNH01000001">
    <property type="protein sequence ID" value="SOD79456.1"/>
    <property type="molecule type" value="Genomic_DNA"/>
</dbReference>